<feature type="transmembrane region" description="Helical" evidence="1">
    <location>
        <begin position="110"/>
        <end position="129"/>
    </location>
</feature>
<feature type="transmembrane region" description="Helical" evidence="1">
    <location>
        <begin position="7"/>
        <end position="27"/>
    </location>
</feature>
<keyword evidence="1" id="KW-1133">Transmembrane helix</keyword>
<feature type="transmembrane region" description="Helical" evidence="1">
    <location>
        <begin position="86"/>
        <end position="104"/>
    </location>
</feature>
<evidence type="ECO:0000256" key="1">
    <source>
        <dbReference type="SAM" id="Phobius"/>
    </source>
</evidence>
<name>A0ABW1XI21_9ALTE</name>
<dbReference type="EMBL" id="JBHSUS010000001">
    <property type="protein sequence ID" value="MFC6439017.1"/>
    <property type="molecule type" value="Genomic_DNA"/>
</dbReference>
<evidence type="ECO:0000313" key="2">
    <source>
        <dbReference type="EMBL" id="MFC6439017.1"/>
    </source>
</evidence>
<keyword evidence="3" id="KW-1185">Reference proteome</keyword>
<protein>
    <submittedName>
        <fullName evidence="2">Uncharacterized protein</fullName>
    </submittedName>
</protein>
<dbReference type="RefSeq" id="WP_131259120.1">
    <property type="nucleotide sequence ID" value="NZ_JBHSUS010000001.1"/>
</dbReference>
<dbReference type="Proteomes" id="UP001596364">
    <property type="component" value="Unassembled WGS sequence"/>
</dbReference>
<keyword evidence="1" id="KW-0812">Transmembrane</keyword>
<feature type="transmembrane region" description="Helical" evidence="1">
    <location>
        <begin position="59"/>
        <end position="79"/>
    </location>
</feature>
<evidence type="ECO:0000313" key="3">
    <source>
        <dbReference type="Proteomes" id="UP001596364"/>
    </source>
</evidence>
<proteinExistence type="predicted"/>
<reference evidence="3" key="1">
    <citation type="journal article" date="2019" name="Int. J. Syst. Evol. Microbiol.">
        <title>The Global Catalogue of Microorganisms (GCM) 10K type strain sequencing project: providing services to taxonomists for standard genome sequencing and annotation.</title>
        <authorList>
            <consortium name="The Broad Institute Genomics Platform"/>
            <consortium name="The Broad Institute Genome Sequencing Center for Infectious Disease"/>
            <person name="Wu L."/>
            <person name="Ma J."/>
        </authorList>
    </citation>
    <scope>NUCLEOTIDE SEQUENCE [LARGE SCALE GENOMIC DNA]</scope>
    <source>
        <strain evidence="3">CGMCC 1.16031</strain>
    </source>
</reference>
<sequence>MSVLRTILAVLLGLFIGSIVNMALIMLGSEVISAPPGVDVTTAEGLKAGMALMEPRHFLFPWLAHAAGTLVGALLACWISKEHGKLAAYIIGFAFLLGGVANVLMLPSPLWFTLVDLSLAYLPMAWLALRLRSKILSK</sequence>
<comment type="caution">
    <text evidence="2">The sequence shown here is derived from an EMBL/GenBank/DDBJ whole genome shotgun (WGS) entry which is preliminary data.</text>
</comment>
<keyword evidence="1" id="KW-0472">Membrane</keyword>
<gene>
    <name evidence="2" type="ORF">ACFP85_02470</name>
</gene>
<organism evidence="2 3">
    <name type="scientific">Pseudobowmanella zhangzhouensis</name>
    <dbReference type="NCBI Taxonomy" id="1537679"/>
    <lineage>
        <taxon>Bacteria</taxon>
        <taxon>Pseudomonadati</taxon>
        <taxon>Pseudomonadota</taxon>
        <taxon>Gammaproteobacteria</taxon>
        <taxon>Alteromonadales</taxon>
        <taxon>Alteromonadaceae</taxon>
    </lineage>
</organism>
<accession>A0ABW1XI21</accession>